<evidence type="ECO:0000313" key="1">
    <source>
        <dbReference type="EMBL" id="QHN78646.1"/>
    </source>
</evidence>
<organism evidence="1 2">
    <name type="scientific">Arachis hypogaea</name>
    <name type="common">Peanut</name>
    <dbReference type="NCBI Taxonomy" id="3818"/>
    <lineage>
        <taxon>Eukaryota</taxon>
        <taxon>Viridiplantae</taxon>
        <taxon>Streptophyta</taxon>
        <taxon>Embryophyta</taxon>
        <taxon>Tracheophyta</taxon>
        <taxon>Spermatophyta</taxon>
        <taxon>Magnoliopsida</taxon>
        <taxon>eudicotyledons</taxon>
        <taxon>Gunneridae</taxon>
        <taxon>Pentapetalae</taxon>
        <taxon>rosids</taxon>
        <taxon>fabids</taxon>
        <taxon>Fabales</taxon>
        <taxon>Fabaceae</taxon>
        <taxon>Papilionoideae</taxon>
        <taxon>50 kb inversion clade</taxon>
        <taxon>dalbergioids sensu lato</taxon>
        <taxon>Dalbergieae</taxon>
        <taxon>Pterocarpus clade</taxon>
        <taxon>Arachis</taxon>
    </lineage>
</organism>
<gene>
    <name evidence="1" type="ORF">DS421_19g663130</name>
</gene>
<reference evidence="1 2" key="1">
    <citation type="submission" date="2020-01" db="EMBL/GenBank/DDBJ databases">
        <title>Genome sequence of Arachis hypogaea, cultivar Shitouqi.</title>
        <authorList>
            <person name="Zhuang W."/>
            <person name="Chen H."/>
            <person name="Varshney R."/>
            <person name="Wang D."/>
            <person name="Ming R."/>
        </authorList>
    </citation>
    <scope>NUCLEOTIDE SEQUENCE [LARGE SCALE GENOMIC DNA]</scope>
    <source>
        <tissue evidence="1">Young leaf</tissue>
    </source>
</reference>
<proteinExistence type="predicted"/>
<dbReference type="EMBL" id="CP031001">
    <property type="protein sequence ID" value="QHN78646.1"/>
    <property type="molecule type" value="Genomic_DNA"/>
</dbReference>
<protein>
    <submittedName>
        <fullName evidence="1">Uncharacterized protein</fullName>
    </submittedName>
</protein>
<dbReference type="Proteomes" id="UP000464620">
    <property type="component" value="Chromosome B09"/>
</dbReference>
<name>A0A6B9V9Z8_ARAHY</name>
<evidence type="ECO:0000313" key="2">
    <source>
        <dbReference type="Proteomes" id="UP000464620"/>
    </source>
</evidence>
<accession>A0A6B9V9Z8</accession>
<sequence length="54" mass="6101">MKINSKLQKEIGISIERWCFQALRFGCWRHGGSYRQWSIVVARVASDSGARGGC</sequence>
<dbReference type="AlphaFoldDB" id="A0A6B9V9Z8"/>